<keyword evidence="3" id="KW-0143">Chaperone</keyword>
<dbReference type="GO" id="GO:0001965">
    <property type="term" value="F:G-protein alpha-subunit binding"/>
    <property type="evidence" value="ECO:0007669"/>
    <property type="project" value="TreeGrafter"/>
</dbReference>
<dbReference type="PaxDb" id="121845-A0A3Q0IMN4"/>
<dbReference type="STRING" id="121845.A0A3Q0IMN4"/>
<dbReference type="Pfam" id="PF10165">
    <property type="entry name" value="Ric8"/>
    <property type="match status" value="1"/>
</dbReference>
<dbReference type="InterPro" id="IPR019318">
    <property type="entry name" value="Gua_nucleotide_exch_fac_Ric8"/>
</dbReference>
<evidence type="ECO:0000256" key="1">
    <source>
        <dbReference type="ARBA" id="ARBA00009049"/>
    </source>
</evidence>
<keyword evidence="2" id="KW-0344">Guanine-nucleotide releasing factor</keyword>
<dbReference type="GO" id="GO:0005737">
    <property type="term" value="C:cytoplasm"/>
    <property type="evidence" value="ECO:0007669"/>
    <property type="project" value="TreeGrafter"/>
</dbReference>
<sequence>MKLLFLITAFCQEVRLHVKEEQHGVTYLIEILDLILKQAASENKSLQPHVVLNEEQVLLLAEVLKTLFNLLCKYSMSQPMDEDDPLSHRLVSFLRDLMLCEVKPSTRVGLLRTHVINLLTAVPVSRLVYYSCTSK</sequence>
<name>A0A3Q0IMN4_DIACI</name>
<dbReference type="PANTHER" id="PTHR12425:SF5">
    <property type="entry name" value="SYNEMBRYN"/>
    <property type="match status" value="1"/>
</dbReference>
<dbReference type="KEGG" id="dci:113465528"/>
<dbReference type="Proteomes" id="UP000079169">
    <property type="component" value="Unplaced"/>
</dbReference>
<organism evidence="4 5">
    <name type="scientific">Diaphorina citri</name>
    <name type="common">Asian citrus psyllid</name>
    <dbReference type="NCBI Taxonomy" id="121845"/>
    <lineage>
        <taxon>Eukaryota</taxon>
        <taxon>Metazoa</taxon>
        <taxon>Ecdysozoa</taxon>
        <taxon>Arthropoda</taxon>
        <taxon>Hexapoda</taxon>
        <taxon>Insecta</taxon>
        <taxon>Pterygota</taxon>
        <taxon>Neoptera</taxon>
        <taxon>Paraneoptera</taxon>
        <taxon>Hemiptera</taxon>
        <taxon>Sternorrhyncha</taxon>
        <taxon>Psylloidea</taxon>
        <taxon>Psyllidae</taxon>
        <taxon>Diaphorininae</taxon>
        <taxon>Diaphorina</taxon>
    </lineage>
</organism>
<dbReference type="RefSeq" id="XP_026675908.1">
    <property type="nucleotide sequence ID" value="XM_026820107.1"/>
</dbReference>
<reference evidence="5" key="1">
    <citation type="submission" date="2025-08" db="UniProtKB">
        <authorList>
            <consortium name="RefSeq"/>
        </authorList>
    </citation>
    <scope>IDENTIFICATION</scope>
</reference>
<dbReference type="GO" id="GO:0007186">
    <property type="term" value="P:G protein-coupled receptor signaling pathway"/>
    <property type="evidence" value="ECO:0007669"/>
    <property type="project" value="TreeGrafter"/>
</dbReference>
<dbReference type="PANTHER" id="PTHR12425">
    <property type="entry name" value="SYNEMBRYN"/>
    <property type="match status" value="1"/>
</dbReference>
<dbReference type="GO" id="GO:0005085">
    <property type="term" value="F:guanyl-nucleotide exchange factor activity"/>
    <property type="evidence" value="ECO:0007669"/>
    <property type="project" value="UniProtKB-KW"/>
</dbReference>
<protein>
    <submittedName>
        <fullName evidence="5">Synembryn-A-like</fullName>
    </submittedName>
</protein>
<evidence type="ECO:0000256" key="3">
    <source>
        <dbReference type="ARBA" id="ARBA00023186"/>
    </source>
</evidence>
<accession>A0A3Q0IMN4</accession>
<gene>
    <name evidence="5" type="primary">LOC113465528</name>
</gene>
<evidence type="ECO:0000313" key="5">
    <source>
        <dbReference type="RefSeq" id="XP_026675908.1"/>
    </source>
</evidence>
<keyword evidence="4" id="KW-1185">Reference proteome</keyword>
<dbReference type="GeneID" id="113465528"/>
<dbReference type="AlphaFoldDB" id="A0A3Q0IMN4"/>
<comment type="similarity">
    <text evidence="1">Belongs to the synembryn family.</text>
</comment>
<proteinExistence type="inferred from homology"/>
<evidence type="ECO:0000256" key="2">
    <source>
        <dbReference type="ARBA" id="ARBA00022658"/>
    </source>
</evidence>
<evidence type="ECO:0000313" key="4">
    <source>
        <dbReference type="Proteomes" id="UP000079169"/>
    </source>
</evidence>